<feature type="compositionally biased region" description="Basic and acidic residues" evidence="2">
    <location>
        <begin position="274"/>
        <end position="294"/>
    </location>
</feature>
<feature type="domain" description="DUF6779" evidence="4">
    <location>
        <begin position="46"/>
        <end position="152"/>
    </location>
</feature>
<evidence type="ECO:0000256" key="3">
    <source>
        <dbReference type="SAM" id="Phobius"/>
    </source>
</evidence>
<keyword evidence="3" id="KW-1133">Transmembrane helix</keyword>
<feature type="transmembrane region" description="Helical" evidence="3">
    <location>
        <begin position="44"/>
        <end position="64"/>
    </location>
</feature>
<dbReference type="InterPro" id="IPR046706">
    <property type="entry name" value="DUF6779"/>
</dbReference>
<protein>
    <recommendedName>
        <fullName evidence="4">DUF6779 domain-containing protein</fullName>
    </recommendedName>
</protein>
<feature type="region of interest" description="Disordered" evidence="2">
    <location>
        <begin position="258"/>
        <end position="493"/>
    </location>
</feature>
<dbReference type="RefSeq" id="WP_153338489.1">
    <property type="nucleotide sequence ID" value="NZ_WEGI01000001.1"/>
</dbReference>
<evidence type="ECO:0000256" key="2">
    <source>
        <dbReference type="SAM" id="MobiDB-lite"/>
    </source>
</evidence>
<feature type="transmembrane region" description="Helical" evidence="3">
    <location>
        <begin position="20"/>
        <end position="38"/>
    </location>
</feature>
<gene>
    <name evidence="5" type="ORF">NRB56_00490</name>
</gene>
<keyword evidence="6" id="KW-1185">Reference proteome</keyword>
<keyword evidence="3" id="KW-0472">Membrane</keyword>
<dbReference type="EMBL" id="WEGI01000001">
    <property type="protein sequence ID" value="MQY24501.1"/>
    <property type="molecule type" value="Genomic_DNA"/>
</dbReference>
<dbReference type="Pfam" id="PF20570">
    <property type="entry name" value="DUF6779"/>
    <property type="match status" value="1"/>
</dbReference>
<evidence type="ECO:0000256" key="1">
    <source>
        <dbReference type="SAM" id="Coils"/>
    </source>
</evidence>
<name>A0A7K0DG39_9NOCA</name>
<dbReference type="AlphaFoldDB" id="A0A7K0DG39"/>
<keyword evidence="3" id="KW-0812">Transmembrane</keyword>
<proteinExistence type="predicted"/>
<keyword evidence="1" id="KW-0175">Coiled coil</keyword>
<accession>A0A7K0DG39</accession>
<feature type="compositionally biased region" description="Low complexity" evidence="2">
    <location>
        <begin position="449"/>
        <end position="459"/>
    </location>
</feature>
<organism evidence="5 6">
    <name type="scientific">Nocardia aurantia</name>
    <dbReference type="NCBI Taxonomy" id="2585199"/>
    <lineage>
        <taxon>Bacteria</taxon>
        <taxon>Bacillati</taxon>
        <taxon>Actinomycetota</taxon>
        <taxon>Actinomycetes</taxon>
        <taxon>Mycobacteriales</taxon>
        <taxon>Nocardiaceae</taxon>
        <taxon>Nocardia</taxon>
    </lineage>
</organism>
<feature type="compositionally biased region" description="Polar residues" evidence="2">
    <location>
        <begin position="439"/>
        <end position="448"/>
    </location>
</feature>
<comment type="caution">
    <text evidence="5">The sequence shown here is derived from an EMBL/GenBank/DDBJ whole genome shotgun (WGS) entry which is preliminary data.</text>
</comment>
<dbReference type="OrthoDB" id="4774085at2"/>
<feature type="region of interest" description="Disordered" evidence="2">
    <location>
        <begin position="160"/>
        <end position="208"/>
    </location>
</feature>
<evidence type="ECO:0000313" key="6">
    <source>
        <dbReference type="Proteomes" id="UP000431401"/>
    </source>
</evidence>
<reference evidence="5 6" key="1">
    <citation type="submission" date="2019-10" db="EMBL/GenBank/DDBJ databases">
        <title>Nocardia macrotermitis sp. nov. and Nocardia aurantia sp. nov., isolated from the gut of fungus growing-termite Macrotermes natalensis.</title>
        <authorList>
            <person name="Benndorf R."/>
            <person name="Schwitalla J."/>
            <person name="Martin K."/>
            <person name="De Beer W."/>
            <person name="Kaster A.-K."/>
            <person name="Vollmers J."/>
            <person name="Poulsen M."/>
            <person name="Beemelmanns C."/>
        </authorList>
    </citation>
    <scope>NUCLEOTIDE SEQUENCE [LARGE SCALE GENOMIC DNA]</scope>
    <source>
        <strain evidence="5 6">RB56</strain>
    </source>
</reference>
<sequence>MAPPSRSSASRQSRGDTGKLVLGLLILLGLIASVFLIFSNNLQLVRIGLVAALWAAVIGAIAATRYRRESADDRAKARDLQKVYQLQLEREISARREFEHDVESRVREEVGAESEELAALRAELVVLRENLQRLFDGVQPAHRPALHADAFRIQELTSASSANDNHTETDWDPWNAPPMSPISMTPIFEPDHPEPPAFASPFDDPVTAETSIVPPEQIAPEAPADPHPSDISFAAFLDSHASETFASFDAYRSATFDPFDPLEGLGPSRPVVEPLRRPEPREERDFRKESRWGDTAENGATWAGDLSRDDTGPARNTARPHDDPTVNPARNAAWEPGDANPLGDTAGSPAWSGDSARDGRRPENIGEAWDATVTEPARPIEAPRGGAIWDRGATREPSVAPDAEPARDEPAPAAPPMPREPSAEPAATAWHDLRDESSPTRSPAPSNQAAPGTPIGTPGARRRRRGAEDSTHRLSVAEIMANLRSEQDDDTKR</sequence>
<feature type="compositionally biased region" description="Basic and acidic residues" evidence="2">
    <location>
        <begin position="355"/>
        <end position="364"/>
    </location>
</feature>
<evidence type="ECO:0000313" key="5">
    <source>
        <dbReference type="EMBL" id="MQY24501.1"/>
    </source>
</evidence>
<evidence type="ECO:0000259" key="4">
    <source>
        <dbReference type="Pfam" id="PF20570"/>
    </source>
</evidence>
<dbReference type="Proteomes" id="UP000431401">
    <property type="component" value="Unassembled WGS sequence"/>
</dbReference>
<feature type="coiled-coil region" evidence="1">
    <location>
        <begin position="110"/>
        <end position="137"/>
    </location>
</feature>